<evidence type="ECO:0000313" key="1">
    <source>
        <dbReference type="EMBL" id="MBE8712653.1"/>
    </source>
</evidence>
<gene>
    <name evidence="1" type="ORF">C4F49_03015</name>
</gene>
<dbReference type="EMBL" id="PRDK01000002">
    <property type="protein sequence ID" value="MBE8712653.1"/>
    <property type="molecule type" value="Genomic_DNA"/>
</dbReference>
<dbReference type="Proteomes" id="UP000616201">
    <property type="component" value="Unassembled WGS sequence"/>
</dbReference>
<name>A0A928UVH1_9SPHI</name>
<proteinExistence type="predicted"/>
<protein>
    <submittedName>
        <fullName evidence="1">Uncharacterized protein</fullName>
    </submittedName>
</protein>
<evidence type="ECO:0000313" key="2">
    <source>
        <dbReference type="Proteomes" id="UP000616201"/>
    </source>
</evidence>
<keyword evidence="2" id="KW-1185">Reference proteome</keyword>
<reference evidence="1" key="1">
    <citation type="submission" date="2018-02" db="EMBL/GenBank/DDBJ databases">
        <authorList>
            <person name="Vasarhelyi B.M."/>
            <person name="Deshmukh S."/>
            <person name="Balint B."/>
            <person name="Kukolya J."/>
        </authorList>
    </citation>
    <scope>NUCLEOTIDE SEQUENCE</scope>
    <source>
        <strain evidence="1">KB22</strain>
    </source>
</reference>
<sequence length="153" mass="18181">MGFFDFIFKKTTKLDNDFFGEIEFYEDWRNSLKSYFRCKRSFDHYDQLVEIAVEADLNGPSQKQIAFFKGIEDNYSAIVEKISSLIDDEFRQWENSPKIEDFRAEFAPVYIQIPKCQNKPIIWEIDFESYLDKNHIITLVMSDFNAQNILIDG</sequence>
<accession>A0A928UVH1</accession>
<comment type="caution">
    <text evidence="1">The sequence shown here is derived from an EMBL/GenBank/DDBJ whole genome shotgun (WGS) entry which is preliminary data.</text>
</comment>
<dbReference type="AlphaFoldDB" id="A0A928UVH1"/>
<organism evidence="1 2">
    <name type="scientific">Sphingobacterium hungaricum</name>
    <dbReference type="NCBI Taxonomy" id="2082723"/>
    <lineage>
        <taxon>Bacteria</taxon>
        <taxon>Pseudomonadati</taxon>
        <taxon>Bacteroidota</taxon>
        <taxon>Sphingobacteriia</taxon>
        <taxon>Sphingobacteriales</taxon>
        <taxon>Sphingobacteriaceae</taxon>
        <taxon>Sphingobacterium</taxon>
    </lineage>
</organism>